<accession>A0A9D4GJX4</accession>
<dbReference type="PANTHER" id="PTHR31513">
    <property type="entry name" value="EPHRIN TYPE-B RECEPTOR"/>
    <property type="match status" value="1"/>
</dbReference>
<protein>
    <submittedName>
        <fullName evidence="1">Uncharacterized protein</fullName>
    </submittedName>
</protein>
<gene>
    <name evidence="1" type="ORF">DPMN_117951</name>
</gene>
<organism evidence="1 2">
    <name type="scientific">Dreissena polymorpha</name>
    <name type="common">Zebra mussel</name>
    <name type="synonym">Mytilus polymorpha</name>
    <dbReference type="NCBI Taxonomy" id="45954"/>
    <lineage>
        <taxon>Eukaryota</taxon>
        <taxon>Metazoa</taxon>
        <taxon>Spiralia</taxon>
        <taxon>Lophotrochozoa</taxon>
        <taxon>Mollusca</taxon>
        <taxon>Bivalvia</taxon>
        <taxon>Autobranchia</taxon>
        <taxon>Heteroconchia</taxon>
        <taxon>Euheterodonta</taxon>
        <taxon>Imparidentia</taxon>
        <taxon>Neoheterodontei</taxon>
        <taxon>Myida</taxon>
        <taxon>Dreissenoidea</taxon>
        <taxon>Dreissenidae</taxon>
        <taxon>Dreissena</taxon>
    </lineage>
</organism>
<dbReference type="PANTHER" id="PTHR31513:SF2">
    <property type="entry name" value="MRAZ"/>
    <property type="match status" value="1"/>
</dbReference>
<proteinExistence type="predicted"/>
<reference evidence="1" key="1">
    <citation type="journal article" date="2019" name="bioRxiv">
        <title>The Genome of the Zebra Mussel, Dreissena polymorpha: A Resource for Invasive Species Research.</title>
        <authorList>
            <person name="McCartney M.A."/>
            <person name="Auch B."/>
            <person name="Kono T."/>
            <person name="Mallez S."/>
            <person name="Zhang Y."/>
            <person name="Obille A."/>
            <person name="Becker A."/>
            <person name="Abrahante J.E."/>
            <person name="Garbe J."/>
            <person name="Badalamenti J.P."/>
            <person name="Herman A."/>
            <person name="Mangelson H."/>
            <person name="Liachko I."/>
            <person name="Sullivan S."/>
            <person name="Sone E.D."/>
            <person name="Koren S."/>
            <person name="Silverstein K.A.T."/>
            <person name="Beckman K.B."/>
            <person name="Gohl D.M."/>
        </authorList>
    </citation>
    <scope>NUCLEOTIDE SEQUENCE</scope>
    <source>
        <strain evidence="1">Duluth1</strain>
        <tissue evidence="1">Whole animal</tissue>
    </source>
</reference>
<name>A0A9D4GJX4_DREPO</name>
<sequence length="535" mass="56250">MGVDCCISGGGWIHLQLGNLLINDGTIAANGEDSNPNGSPGGAGSGGSILIEVYDFEGYGVISSMGGTGSHNNGGGAAGRVAVHCLQQIVYEGSYTVYGGGGKDDTQSAGGGTVYLKDIRASKEYKRLLLNNKNRPHDKYATIDESFTDHYFDEVHLLEQASLHMAEDGRSTKLDIYSTIGDGTGLIHLHAKQKLLVEYRPSVRNAFITGINFITDKESEIVFPSITYVYGTGVFLEGQSEKRSVSINSRLTGIADLILGFETLLYLGENAHTASIDPSKGGYSSTDPAGTVTFGTLDLRSFSEIKYAPDQTVKQLIARIDARFQSVISAESITIITGVFQLEAGATLTASAVYRPEDKKDESLGRGIDAGVTGTIAGTEAATTSTTSTPAPVMKCVRVDSTGKVLGEVTTTTSAPKTTLPFDMTTPSADAINVDQSEETDAPPVYTDAPVINLVNGTNSTAVNTTNANNTSLNVTIVCTPVTASPADLVPTEAPSTQPVIQSKYFGTGGGYATNGGGEYGVFLHFNLHLLFGIK</sequence>
<reference evidence="1" key="2">
    <citation type="submission" date="2020-11" db="EMBL/GenBank/DDBJ databases">
        <authorList>
            <person name="McCartney M.A."/>
            <person name="Auch B."/>
            <person name="Kono T."/>
            <person name="Mallez S."/>
            <person name="Becker A."/>
            <person name="Gohl D.M."/>
            <person name="Silverstein K.A.T."/>
            <person name="Koren S."/>
            <person name="Bechman K.B."/>
            <person name="Herman A."/>
            <person name="Abrahante J.E."/>
            <person name="Garbe J."/>
        </authorList>
    </citation>
    <scope>NUCLEOTIDE SEQUENCE</scope>
    <source>
        <strain evidence="1">Duluth1</strain>
        <tissue evidence="1">Whole animal</tissue>
    </source>
</reference>
<keyword evidence="2" id="KW-1185">Reference proteome</keyword>
<dbReference type="Proteomes" id="UP000828390">
    <property type="component" value="Unassembled WGS sequence"/>
</dbReference>
<dbReference type="AlphaFoldDB" id="A0A9D4GJX4"/>
<comment type="caution">
    <text evidence="1">The sequence shown here is derived from an EMBL/GenBank/DDBJ whole genome shotgun (WGS) entry which is preliminary data.</text>
</comment>
<evidence type="ECO:0000313" key="2">
    <source>
        <dbReference type="Proteomes" id="UP000828390"/>
    </source>
</evidence>
<evidence type="ECO:0000313" key="1">
    <source>
        <dbReference type="EMBL" id="KAH3816435.1"/>
    </source>
</evidence>
<dbReference type="EMBL" id="JAIWYP010000005">
    <property type="protein sequence ID" value="KAH3816435.1"/>
    <property type="molecule type" value="Genomic_DNA"/>
</dbReference>